<proteinExistence type="predicted"/>
<dbReference type="PANTHER" id="PTHR30055:SF175">
    <property type="entry name" value="HTH-TYPE TRANSCRIPTIONAL REPRESSOR KSTR2"/>
    <property type="match status" value="1"/>
</dbReference>
<dbReference type="Pfam" id="PF17932">
    <property type="entry name" value="TetR_C_24"/>
    <property type="match status" value="1"/>
</dbReference>
<reference evidence="7 8" key="1">
    <citation type="submission" date="2023-11" db="EMBL/GenBank/DDBJ databases">
        <title>MicrobeMod: A computational toolkit for identifying prokaryotic methylation and restriction-modification with nanopore sequencing.</title>
        <authorList>
            <person name="Crits-Christoph A."/>
            <person name="Kang S.C."/>
            <person name="Lee H."/>
            <person name="Ostrov N."/>
        </authorList>
    </citation>
    <scope>NUCLEOTIDE SEQUENCE [LARGE SCALE GENOMIC DNA]</scope>
    <source>
        <strain evidence="7 8">ATCC 14820</strain>
    </source>
</reference>
<feature type="DNA-binding region" description="H-T-H motif" evidence="5">
    <location>
        <begin position="46"/>
        <end position="65"/>
    </location>
</feature>
<accession>A0ABU4PLW0</accession>
<dbReference type="RefSeq" id="WP_154651245.1">
    <property type="nucleotide sequence ID" value="NZ_JAWXXV010000001.1"/>
</dbReference>
<evidence type="ECO:0000313" key="8">
    <source>
        <dbReference type="Proteomes" id="UP001279660"/>
    </source>
</evidence>
<feature type="domain" description="HTH tetR-type" evidence="6">
    <location>
        <begin position="23"/>
        <end position="83"/>
    </location>
</feature>
<name>A0ABU4PLW0_9SPHN</name>
<dbReference type="Pfam" id="PF00440">
    <property type="entry name" value="TetR_N"/>
    <property type="match status" value="1"/>
</dbReference>
<dbReference type="InterPro" id="IPR001647">
    <property type="entry name" value="HTH_TetR"/>
</dbReference>
<keyword evidence="8" id="KW-1185">Reference proteome</keyword>
<comment type="caution">
    <text evidence="7">The sequence shown here is derived from an EMBL/GenBank/DDBJ whole genome shotgun (WGS) entry which is preliminary data.</text>
</comment>
<dbReference type="SUPFAM" id="SSF46689">
    <property type="entry name" value="Homeodomain-like"/>
    <property type="match status" value="1"/>
</dbReference>
<dbReference type="InterPro" id="IPR009057">
    <property type="entry name" value="Homeodomain-like_sf"/>
</dbReference>
<evidence type="ECO:0000259" key="6">
    <source>
        <dbReference type="PROSITE" id="PS50977"/>
    </source>
</evidence>
<sequence length="229" mass="25908">MTVSSKISKRRKTKQSDGSVDYAAKRAEVLRIAAKLFKEQGFQATKLADIAREAGLDRATIYYYTGSKEELFHETVEGVLDACIDAATELHADASLRSIERLHSIFVSLMISYEENYPATFVYIQEQMHQVGSEETAWAQEIMKKTRSFDQMLLGFIRGAMDEGDLRNDVPVRLVENALFGMLNWTHRWFIPGRAMTGRQVAEAFWSIFTNGMAEEAAPARSNRSAARH</sequence>
<organism evidence="7 8">
    <name type="scientific">Sphingomonas echinoides</name>
    <dbReference type="NCBI Taxonomy" id="59803"/>
    <lineage>
        <taxon>Bacteria</taxon>
        <taxon>Pseudomonadati</taxon>
        <taxon>Pseudomonadota</taxon>
        <taxon>Alphaproteobacteria</taxon>
        <taxon>Sphingomonadales</taxon>
        <taxon>Sphingomonadaceae</taxon>
        <taxon>Sphingomonas</taxon>
    </lineage>
</organism>
<dbReference type="Gene3D" id="1.10.10.60">
    <property type="entry name" value="Homeodomain-like"/>
    <property type="match status" value="1"/>
</dbReference>
<dbReference type="EMBL" id="JAWXXV010000001">
    <property type="protein sequence ID" value="MDX5985096.1"/>
    <property type="molecule type" value="Genomic_DNA"/>
</dbReference>
<protein>
    <submittedName>
        <fullName evidence="7">TetR/AcrR family transcriptional regulator</fullName>
    </submittedName>
</protein>
<evidence type="ECO:0000256" key="5">
    <source>
        <dbReference type="PROSITE-ProRule" id="PRU00335"/>
    </source>
</evidence>
<dbReference type="Proteomes" id="UP001279660">
    <property type="component" value="Unassembled WGS sequence"/>
</dbReference>
<evidence type="ECO:0000256" key="2">
    <source>
        <dbReference type="ARBA" id="ARBA00023015"/>
    </source>
</evidence>
<dbReference type="InterPro" id="IPR041490">
    <property type="entry name" value="KstR2_TetR_C"/>
</dbReference>
<evidence type="ECO:0000256" key="4">
    <source>
        <dbReference type="ARBA" id="ARBA00023163"/>
    </source>
</evidence>
<keyword evidence="4" id="KW-0804">Transcription</keyword>
<keyword evidence="1" id="KW-0678">Repressor</keyword>
<dbReference type="Gene3D" id="1.10.357.10">
    <property type="entry name" value="Tetracycline Repressor, domain 2"/>
    <property type="match status" value="1"/>
</dbReference>
<dbReference type="SUPFAM" id="SSF48498">
    <property type="entry name" value="Tetracyclin repressor-like, C-terminal domain"/>
    <property type="match status" value="1"/>
</dbReference>
<dbReference type="PANTHER" id="PTHR30055">
    <property type="entry name" value="HTH-TYPE TRANSCRIPTIONAL REGULATOR RUTR"/>
    <property type="match status" value="1"/>
</dbReference>
<evidence type="ECO:0000313" key="7">
    <source>
        <dbReference type="EMBL" id="MDX5985096.1"/>
    </source>
</evidence>
<keyword evidence="2" id="KW-0805">Transcription regulation</keyword>
<gene>
    <name evidence="7" type="ORF">SIL82_12570</name>
</gene>
<dbReference type="PROSITE" id="PS50977">
    <property type="entry name" value="HTH_TETR_2"/>
    <property type="match status" value="1"/>
</dbReference>
<evidence type="ECO:0000256" key="1">
    <source>
        <dbReference type="ARBA" id="ARBA00022491"/>
    </source>
</evidence>
<dbReference type="PRINTS" id="PR00455">
    <property type="entry name" value="HTHTETR"/>
</dbReference>
<keyword evidence="3 5" id="KW-0238">DNA-binding</keyword>
<evidence type="ECO:0000256" key="3">
    <source>
        <dbReference type="ARBA" id="ARBA00023125"/>
    </source>
</evidence>
<dbReference type="InterPro" id="IPR050109">
    <property type="entry name" value="HTH-type_TetR-like_transc_reg"/>
</dbReference>
<dbReference type="InterPro" id="IPR036271">
    <property type="entry name" value="Tet_transcr_reg_TetR-rel_C_sf"/>
</dbReference>